<name>A0A084Y402_9PROT</name>
<protein>
    <submittedName>
        <fullName evidence="1">Uncharacterized protein</fullName>
    </submittedName>
</protein>
<reference evidence="1 2" key="1">
    <citation type="submission" date="2014-07" db="EMBL/GenBank/DDBJ databases">
        <title>Expanding our view of genomic diversity in Candidatus Accumulibacter clades.</title>
        <authorList>
            <person name="Skennerton C.T."/>
            <person name="Barr J.J."/>
            <person name="Slater F.R."/>
            <person name="Bond P.L."/>
            <person name="Tyson G.W."/>
        </authorList>
    </citation>
    <scope>NUCLEOTIDE SEQUENCE [LARGE SCALE GENOMIC DNA]</scope>
    <source>
        <strain evidence="2">SK-01</strain>
    </source>
</reference>
<accession>A0A084Y402</accession>
<dbReference type="AlphaFoldDB" id="A0A084Y402"/>
<gene>
    <name evidence="1" type="ORF">CAPSK01_000920</name>
</gene>
<organism evidence="1 2">
    <name type="scientific">Candidatus Accumulibacter vicinus</name>
    <dbReference type="NCBI Taxonomy" id="2954382"/>
    <lineage>
        <taxon>Bacteria</taxon>
        <taxon>Pseudomonadati</taxon>
        <taxon>Pseudomonadota</taxon>
        <taxon>Betaproteobacteria</taxon>
        <taxon>Candidatus Accumulibacter</taxon>
    </lineage>
</organism>
<dbReference type="Proteomes" id="UP000019812">
    <property type="component" value="Unassembled WGS sequence"/>
</dbReference>
<evidence type="ECO:0000313" key="1">
    <source>
        <dbReference type="EMBL" id="KFB69446.1"/>
    </source>
</evidence>
<sequence length="62" mass="6380">MDIVAAAAASPEGSTPRTFFQATLDDALFHAYADARAWTGLTYAGPPQPIGFPDQAAAPKSG</sequence>
<dbReference type="EMBL" id="JDSS02000015">
    <property type="protein sequence ID" value="KFB69446.1"/>
    <property type="molecule type" value="Genomic_DNA"/>
</dbReference>
<comment type="caution">
    <text evidence="1">The sequence shown here is derived from an EMBL/GenBank/DDBJ whole genome shotgun (WGS) entry which is preliminary data.</text>
</comment>
<evidence type="ECO:0000313" key="2">
    <source>
        <dbReference type="Proteomes" id="UP000019812"/>
    </source>
</evidence>
<proteinExistence type="predicted"/>